<feature type="region of interest" description="Disordered" evidence="1">
    <location>
        <begin position="111"/>
        <end position="139"/>
    </location>
</feature>
<name>V9W291_9BACL</name>
<feature type="domain" description="Peptidase G2 IMC autoproteolytic cleavage" evidence="2">
    <location>
        <begin position="333"/>
        <end position="492"/>
    </location>
</feature>
<gene>
    <name evidence="3" type="ORF">ERIC2_c02040</name>
</gene>
<evidence type="ECO:0000313" key="3">
    <source>
        <dbReference type="EMBL" id="AHD04079.1"/>
    </source>
</evidence>
<dbReference type="HOGENOM" id="CLU_040768_1_0_9"/>
<dbReference type="Pfam" id="PF11962">
    <property type="entry name" value="Peptidase_G2"/>
    <property type="match status" value="1"/>
</dbReference>
<reference evidence="3 4" key="1">
    <citation type="journal article" date="2014" name="PLoS ONE">
        <title>How to Kill the Honey Bee Larva: Genomic Potential and Virulence Mechanisms of Paenibacillus larvae.</title>
        <authorList>
            <person name="Djukic M."/>
            <person name="Brzuszkiewicz E."/>
            <person name="Funfhaus A."/>
            <person name="Voss J."/>
            <person name="Gollnow K."/>
            <person name="Poppinga L."/>
            <person name="Liesegang H."/>
            <person name="Garcia-Gonzalez E."/>
            <person name="Genersch E."/>
            <person name="Daniel R."/>
        </authorList>
    </citation>
    <scope>NUCLEOTIDE SEQUENCE [LARGE SCALE GENOMIC DNA]</scope>
    <source>
        <strain evidence="3 4">DSM 25430</strain>
    </source>
</reference>
<protein>
    <submittedName>
        <fullName evidence="3">Phage-related pre-neck appendage-like protein</fullName>
    </submittedName>
</protein>
<dbReference type="CDD" id="cd12820">
    <property type="entry name" value="LbR_YadA-like"/>
    <property type="match status" value="1"/>
</dbReference>
<dbReference type="InterPro" id="IPR021865">
    <property type="entry name" value="Peptidase_G2"/>
</dbReference>
<dbReference type="SUPFAM" id="SSF101967">
    <property type="entry name" value="Adhesin YadA, collagen-binding domain"/>
    <property type="match status" value="2"/>
</dbReference>
<accession>V9W291</accession>
<dbReference type="eggNOG" id="COG5295">
    <property type="taxonomic scope" value="Bacteria"/>
</dbReference>
<organism evidence="3 4">
    <name type="scientific">Paenibacillus larvae subsp. larvae DSM 25430</name>
    <dbReference type="NCBI Taxonomy" id="697284"/>
    <lineage>
        <taxon>Bacteria</taxon>
        <taxon>Bacillati</taxon>
        <taxon>Bacillota</taxon>
        <taxon>Bacilli</taxon>
        <taxon>Bacillales</taxon>
        <taxon>Paenibacillaceae</taxon>
        <taxon>Paenibacillus</taxon>
    </lineage>
</organism>
<evidence type="ECO:0000313" key="4">
    <source>
        <dbReference type="Proteomes" id="UP000029431"/>
    </source>
</evidence>
<evidence type="ECO:0000256" key="1">
    <source>
        <dbReference type="SAM" id="MobiDB-lite"/>
    </source>
</evidence>
<dbReference type="PATRIC" id="fig|697284.3.peg.205"/>
<dbReference type="Gene3D" id="2.40.300.10">
    <property type="entry name" value="Head decoration protein D"/>
    <property type="match status" value="1"/>
</dbReference>
<dbReference type="RefSeq" id="WP_024092979.1">
    <property type="nucleotide sequence ID" value="NC_023134.1"/>
</dbReference>
<feature type="compositionally biased region" description="Polar residues" evidence="1">
    <location>
        <begin position="115"/>
        <end position="135"/>
    </location>
</feature>
<dbReference type="InterPro" id="IPR011049">
    <property type="entry name" value="Serralysin-like_metalloprot_C"/>
</dbReference>
<dbReference type="Gene3D" id="2.150.10.10">
    <property type="entry name" value="Serralysin-like metalloprotease, C-terminal"/>
    <property type="match status" value="1"/>
</dbReference>
<dbReference type="Gene3D" id="4.10.80.40">
    <property type="entry name" value="succinate dehydrogenase protein domain"/>
    <property type="match status" value="1"/>
</dbReference>
<dbReference type="AlphaFoldDB" id="V9W291"/>
<feature type="region of interest" description="Disordered" evidence="1">
    <location>
        <begin position="234"/>
        <end position="254"/>
    </location>
</feature>
<sequence>MTNGLNQNGHGSVAEGINTVAGGVAAHAEGSGASASGNAAHAEGYMTEAIGIASHAEGSTTKASGNMSHVEGYATDALGETSHAEGSNTKAEGISSHAEGHSTLAQGIASHAEGSGTTASNSHAHAEGTGTTASGESAHAEGVGTVALAEAAHAEGAQAVAEGYASHAEGSGSRAGAFATHAEGNTTKAMAFASHAEGNTTEATAFAAHAEGNSTEASPFASHAEGSGTKAGTFAAHAEGSSTEADGFASHAEGAGTSAGGIAAHSEGIGTSALRQDGVHIIGKFGQADSGIEGQYSWYLANGTDEKHPGLAAKVIGAFGNAYVSGYLAAGGASYAECFETKDGSPIEVGYFVTTEGDRVRKANGKDSYVIGVTTAPSGFVGDSRELHWADKYTVDEWGRVQVQEVEIPPYKDEEGKVIIPKRTELQPVLNPAWDPDIPYVSRLKRDEWVVVGLLGKLLVRDDGSCQVNGYCQPGENGIATKAKEGYRVLKRVAPERILILFRG</sequence>
<dbReference type="EMBL" id="CP003355">
    <property type="protein sequence ID" value="AHD04079.1"/>
    <property type="molecule type" value="Genomic_DNA"/>
</dbReference>
<evidence type="ECO:0000259" key="2">
    <source>
        <dbReference type="Pfam" id="PF11962"/>
    </source>
</evidence>
<dbReference type="Proteomes" id="UP000029431">
    <property type="component" value="Chromosome"/>
</dbReference>
<dbReference type="KEGG" id="plv:ERIC2_c02040"/>
<proteinExistence type="predicted"/>
<keyword evidence="4" id="KW-1185">Reference proteome</keyword>